<proteinExistence type="predicted"/>
<accession>A0ABS8TH49</accession>
<evidence type="ECO:0000313" key="2">
    <source>
        <dbReference type="EMBL" id="MCD7470473.1"/>
    </source>
</evidence>
<feature type="region of interest" description="Disordered" evidence="1">
    <location>
        <begin position="1"/>
        <end position="34"/>
    </location>
</feature>
<sequence length="103" mass="11142">TLNFGGVEKSRLQQSSDIRTPPNRAKAQSGDGQLVPGSNSGNVYCLYMNNIPELIAYRCLKCIIQSQKLISASPLKAAGRLLEGERCKMCGSSPPKMSLVQDI</sequence>
<name>A0ABS8TH49_DATST</name>
<evidence type="ECO:0000256" key="1">
    <source>
        <dbReference type="SAM" id="MobiDB-lite"/>
    </source>
</evidence>
<reference evidence="2 3" key="1">
    <citation type="journal article" date="2021" name="BMC Genomics">
        <title>Datura genome reveals duplications of psychoactive alkaloid biosynthetic genes and high mutation rate following tissue culture.</title>
        <authorList>
            <person name="Rajewski A."/>
            <person name="Carter-House D."/>
            <person name="Stajich J."/>
            <person name="Litt A."/>
        </authorList>
    </citation>
    <scope>NUCLEOTIDE SEQUENCE [LARGE SCALE GENOMIC DNA]</scope>
    <source>
        <strain evidence="2">AR-01</strain>
    </source>
</reference>
<keyword evidence="3" id="KW-1185">Reference proteome</keyword>
<feature type="non-terminal residue" evidence="2">
    <location>
        <position position="1"/>
    </location>
</feature>
<dbReference type="EMBL" id="JACEIK010001572">
    <property type="protein sequence ID" value="MCD7470473.1"/>
    <property type="molecule type" value="Genomic_DNA"/>
</dbReference>
<comment type="caution">
    <text evidence="2">The sequence shown here is derived from an EMBL/GenBank/DDBJ whole genome shotgun (WGS) entry which is preliminary data.</text>
</comment>
<dbReference type="Proteomes" id="UP000823775">
    <property type="component" value="Unassembled WGS sequence"/>
</dbReference>
<gene>
    <name evidence="2" type="ORF">HAX54_010380</name>
</gene>
<evidence type="ECO:0000313" key="3">
    <source>
        <dbReference type="Proteomes" id="UP000823775"/>
    </source>
</evidence>
<organism evidence="2 3">
    <name type="scientific">Datura stramonium</name>
    <name type="common">Jimsonweed</name>
    <name type="synonym">Common thornapple</name>
    <dbReference type="NCBI Taxonomy" id="4076"/>
    <lineage>
        <taxon>Eukaryota</taxon>
        <taxon>Viridiplantae</taxon>
        <taxon>Streptophyta</taxon>
        <taxon>Embryophyta</taxon>
        <taxon>Tracheophyta</taxon>
        <taxon>Spermatophyta</taxon>
        <taxon>Magnoliopsida</taxon>
        <taxon>eudicotyledons</taxon>
        <taxon>Gunneridae</taxon>
        <taxon>Pentapetalae</taxon>
        <taxon>asterids</taxon>
        <taxon>lamiids</taxon>
        <taxon>Solanales</taxon>
        <taxon>Solanaceae</taxon>
        <taxon>Solanoideae</taxon>
        <taxon>Datureae</taxon>
        <taxon>Datura</taxon>
    </lineage>
</organism>
<protein>
    <submittedName>
        <fullName evidence="2">Uncharacterized protein</fullName>
    </submittedName>
</protein>